<organism evidence="1 2">
    <name type="scientific">Aliarcobacter cryaerophilus</name>
    <dbReference type="NCBI Taxonomy" id="28198"/>
    <lineage>
        <taxon>Bacteria</taxon>
        <taxon>Pseudomonadati</taxon>
        <taxon>Campylobacterota</taxon>
        <taxon>Epsilonproteobacteria</taxon>
        <taxon>Campylobacterales</taxon>
        <taxon>Arcobacteraceae</taxon>
        <taxon>Aliarcobacter</taxon>
    </lineage>
</organism>
<gene>
    <name evidence="1" type="ORF">HOO34_01950</name>
</gene>
<name>A0A7G9LPH3_9BACT</name>
<dbReference type="RefSeq" id="WP_187474775.1">
    <property type="nucleotide sequence ID" value="NZ_CP060693.1"/>
</dbReference>
<dbReference type="Proteomes" id="UP000515842">
    <property type="component" value="Chromosome"/>
</dbReference>
<reference evidence="1 2" key="1">
    <citation type="journal article" date="2020" name="Front. Microbiol.">
        <title>Genomic Analysis and Antimicrobial Resistance of Aliarcobacter cryaerophilus Strains From German Water Poultry.</title>
        <authorList>
            <person name="Muller E."/>
            <person name="Hotzel H."/>
            <person name="Ahlers C."/>
            <person name="Hanel I."/>
            <person name="Tomaso H."/>
            <person name="Abdel-Glil M.Y."/>
        </authorList>
    </citation>
    <scope>NUCLEOTIDE SEQUENCE [LARGE SCALE GENOMIC DNA]</scope>
    <source>
        <strain evidence="1 2">16CS1285-4</strain>
    </source>
</reference>
<proteinExistence type="predicted"/>
<dbReference type="Gene3D" id="3.10.450.620">
    <property type="entry name" value="JHP933, nucleotidyltransferase-like core domain"/>
    <property type="match status" value="1"/>
</dbReference>
<dbReference type="Pfam" id="PF08843">
    <property type="entry name" value="AbiEii"/>
    <property type="match status" value="1"/>
</dbReference>
<dbReference type="AlphaFoldDB" id="A0A7G9LPH3"/>
<sequence length="358" mass="41477">MRYIKEFLALPKDEQSAALSHVAAQKGLPLVVVEKDLWVTIILHILFGKNGSKGILFKGGTSLSKGFDLIDRFSEDIDVTYSIDTLKHHYGEFDDPWSYFEEGNSWSNKKLEKELLNLKIIGQKYTDDILYDIVNNEIRKITNLPFDIMSKGEMTLYIHYPKLLEEIEYGGGYIQPIVKIEAGVRSARVPTITKNIDSFFEQILGKSDSVEVNILRPDRTFWEKATILHAENSKNEPSRIKKRNHMSRHIYDLVKLYNSEYGQMAINDLELLADVVRHKSIFYKDNKADYEKATPQSIKIVPTVELEHNFKIDYEDMAKSMIVGNPENYEELIESLTEIEQKLRNISRKKEINNYENS</sequence>
<dbReference type="GO" id="GO:0016740">
    <property type="term" value="F:transferase activity"/>
    <property type="evidence" value="ECO:0007669"/>
    <property type="project" value="UniProtKB-KW"/>
</dbReference>
<evidence type="ECO:0000313" key="1">
    <source>
        <dbReference type="EMBL" id="QNM90522.1"/>
    </source>
</evidence>
<keyword evidence="1" id="KW-0808">Transferase</keyword>
<dbReference type="InterPro" id="IPR014942">
    <property type="entry name" value="AbiEii"/>
</dbReference>
<dbReference type="EMBL" id="CP060693">
    <property type="protein sequence ID" value="QNM90522.1"/>
    <property type="molecule type" value="Genomic_DNA"/>
</dbReference>
<protein>
    <submittedName>
        <fullName evidence="1">Nucleotidyl transferase AbiEii/AbiGii toxin family protein</fullName>
    </submittedName>
</protein>
<accession>A0A7G9LPH3</accession>
<evidence type="ECO:0000313" key="2">
    <source>
        <dbReference type="Proteomes" id="UP000515842"/>
    </source>
</evidence>